<dbReference type="AlphaFoldDB" id="C4J8L9"/>
<protein>
    <submittedName>
        <fullName evidence="1">Uncharacterized protein</fullName>
    </submittedName>
</protein>
<reference evidence="1" key="2">
    <citation type="submission" date="2012-06" db="EMBL/GenBank/DDBJ databases">
        <authorList>
            <person name="Yu Y."/>
            <person name="Currie J."/>
            <person name="Lomeli R."/>
            <person name="Angelova A."/>
            <person name="Collura K."/>
            <person name="Wissotski M."/>
            <person name="Campos D."/>
            <person name="Kudrna D."/>
            <person name="Golser W."/>
            <person name="Ashely E."/>
            <person name="Descour A."/>
            <person name="Fernandes J."/>
            <person name="Soderlund C."/>
            <person name="Walbot V."/>
        </authorList>
    </citation>
    <scope>NUCLEOTIDE SEQUENCE</scope>
    <source>
        <strain evidence="1">B73</strain>
    </source>
</reference>
<sequence>MHYCIQTRHELVRFVKLNAKLSSKSTLVFSFGDCRASIYRKTCMRLATIADVVHSTKFVH</sequence>
<organism evidence="1">
    <name type="scientific">Zea mays</name>
    <name type="common">Maize</name>
    <dbReference type="NCBI Taxonomy" id="4577"/>
    <lineage>
        <taxon>Eukaryota</taxon>
        <taxon>Viridiplantae</taxon>
        <taxon>Streptophyta</taxon>
        <taxon>Embryophyta</taxon>
        <taxon>Tracheophyta</taxon>
        <taxon>Spermatophyta</taxon>
        <taxon>Magnoliopsida</taxon>
        <taxon>Liliopsida</taxon>
        <taxon>Poales</taxon>
        <taxon>Poaceae</taxon>
        <taxon>PACMAD clade</taxon>
        <taxon>Panicoideae</taxon>
        <taxon>Andropogonodae</taxon>
        <taxon>Andropogoneae</taxon>
        <taxon>Tripsacinae</taxon>
        <taxon>Zea</taxon>
    </lineage>
</organism>
<dbReference type="EMBL" id="BT087166">
    <property type="protein sequence ID" value="ACR37519.1"/>
    <property type="molecule type" value="mRNA"/>
</dbReference>
<reference evidence="1" key="1">
    <citation type="journal article" date="2009" name="PLoS Genet.">
        <title>Sequencing, mapping, and analysis of 27,455 maize full-length cDNAs.</title>
        <authorList>
            <person name="Soderlund C."/>
            <person name="Descour A."/>
            <person name="Kudrna D."/>
            <person name="Bomhoff M."/>
            <person name="Boyd L."/>
            <person name="Currie J."/>
            <person name="Angelova A."/>
            <person name="Collura K."/>
            <person name="Wissotski M."/>
            <person name="Ashley E."/>
            <person name="Morrow D."/>
            <person name="Fernandes J."/>
            <person name="Walbot V."/>
            <person name="Yu Y."/>
        </authorList>
    </citation>
    <scope>NUCLEOTIDE SEQUENCE</scope>
    <source>
        <strain evidence="1">B73</strain>
    </source>
</reference>
<proteinExistence type="evidence at transcript level"/>
<accession>C4J8L9</accession>
<evidence type="ECO:0000313" key="1">
    <source>
        <dbReference type="EMBL" id="ACR37519.1"/>
    </source>
</evidence>
<name>C4J8L9_MAIZE</name>